<feature type="coiled-coil region" evidence="2">
    <location>
        <begin position="78"/>
        <end position="130"/>
    </location>
</feature>
<evidence type="ECO:0000313" key="5">
    <source>
        <dbReference type="Proteomes" id="UP001432146"/>
    </source>
</evidence>
<dbReference type="EMBL" id="JAWNGG020000135">
    <property type="protein sequence ID" value="KAK9300034.1"/>
    <property type="molecule type" value="Genomic_DNA"/>
</dbReference>
<feature type="compositionally biased region" description="Acidic residues" evidence="3">
    <location>
        <begin position="284"/>
        <end position="302"/>
    </location>
</feature>
<evidence type="ECO:0008006" key="6">
    <source>
        <dbReference type="Google" id="ProtNLM"/>
    </source>
</evidence>
<keyword evidence="5" id="KW-1185">Reference proteome</keyword>
<dbReference type="Proteomes" id="UP001432146">
    <property type="component" value="Unassembled WGS sequence"/>
</dbReference>
<evidence type="ECO:0000256" key="2">
    <source>
        <dbReference type="SAM" id="Coils"/>
    </source>
</evidence>
<keyword evidence="1 2" id="KW-0175">Coiled coil</keyword>
<organism evidence="4 5">
    <name type="scientific">Tetragonisca angustula</name>
    <dbReference type="NCBI Taxonomy" id="166442"/>
    <lineage>
        <taxon>Eukaryota</taxon>
        <taxon>Metazoa</taxon>
        <taxon>Ecdysozoa</taxon>
        <taxon>Arthropoda</taxon>
        <taxon>Hexapoda</taxon>
        <taxon>Insecta</taxon>
        <taxon>Pterygota</taxon>
        <taxon>Neoptera</taxon>
        <taxon>Endopterygota</taxon>
        <taxon>Hymenoptera</taxon>
        <taxon>Apocrita</taxon>
        <taxon>Aculeata</taxon>
        <taxon>Apoidea</taxon>
        <taxon>Anthophila</taxon>
        <taxon>Apidae</taxon>
        <taxon>Tetragonisca</taxon>
    </lineage>
</organism>
<feature type="region of interest" description="Disordered" evidence="3">
    <location>
        <begin position="1"/>
        <end position="24"/>
    </location>
</feature>
<dbReference type="PANTHER" id="PTHR21549:SF0">
    <property type="entry name" value="COILED-COIL DOMAIN-CONTAINING PROTEIN 112"/>
    <property type="match status" value="1"/>
</dbReference>
<proteinExistence type="predicted"/>
<feature type="coiled-coil region" evidence="2">
    <location>
        <begin position="376"/>
        <end position="403"/>
    </location>
</feature>
<reference evidence="4 5" key="1">
    <citation type="submission" date="2024-05" db="EMBL/GenBank/DDBJ databases">
        <title>The nuclear and mitochondrial genome assemblies of Tetragonisca angustula (Apidae: Meliponini), a tiny yet remarkable pollinator in the Neotropics.</title>
        <authorList>
            <person name="Ferrari R."/>
            <person name="Ricardo P.C."/>
            <person name="Dias F.C."/>
            <person name="Araujo N.S."/>
            <person name="Soares D.O."/>
            <person name="Zhou Q.-S."/>
            <person name="Zhu C.-D."/>
            <person name="Coutinho L."/>
            <person name="Airas M.C."/>
            <person name="Batista T.M."/>
        </authorList>
    </citation>
    <scope>NUCLEOTIDE SEQUENCE [LARGE SCALE GENOMIC DNA]</scope>
    <source>
        <strain evidence="4">ASF017062</strain>
        <tissue evidence="4">Abdomen</tissue>
    </source>
</reference>
<feature type="compositionally biased region" description="Basic and acidic residues" evidence="3">
    <location>
        <begin position="303"/>
        <end position="316"/>
    </location>
</feature>
<protein>
    <recommendedName>
        <fullName evidence="6">Coiled-coil domain-containing protein 112</fullName>
    </recommendedName>
</protein>
<feature type="compositionally biased region" description="Polar residues" evidence="3">
    <location>
        <begin position="1"/>
        <end position="10"/>
    </location>
</feature>
<evidence type="ECO:0000256" key="3">
    <source>
        <dbReference type="SAM" id="MobiDB-lite"/>
    </source>
</evidence>
<feature type="compositionally biased region" description="Low complexity" evidence="3">
    <location>
        <begin position="317"/>
        <end position="326"/>
    </location>
</feature>
<dbReference type="InterPro" id="IPR039902">
    <property type="entry name" value="CCDC148/CCDC112"/>
</dbReference>
<dbReference type="PANTHER" id="PTHR21549">
    <property type="entry name" value="MUTATED IN BLADDER CANCER 1"/>
    <property type="match status" value="1"/>
</dbReference>
<sequence>MRANSGNSVKARSDTSRKRSTSAQKDLYMKPLLRLKQQEGILEKGLVTAIENMKIDASLVEDIMNQHRELSSERRHFLDAMQKNIEDVASELDSAKHVATNPDDLQKLDINTYKSKLMKLSRKLFDLEKSCPIQTLTEEGDALSSELHELRFDLDKYEKAQENATLLSLSCKSKVENKREKSEYKGADDFHALVATTGHTENWTMEDHLFFLKMRKKCDNIPTLVAAVQKKFPDLSVETIVNHEAWYKQYTDLREKQKAAVKEWRQRKALEKKKNIDEMDKEIEDHCEDEDSLNQVPEEETIDNLKKTRPPARESRSTNSSASSSESQKKELIKKWRMEKENKRFIDEEQIKMQIKLRKEAEESKRKKRREKIQVALDEYKKKKCLENVLKEMEERSSKERRVYDTTLIKAFREQDKEFTKRRRCLILRAKKPNKYQVNIKRMELVETRNYSTLLNTTKVWREKCKAEEPQTRQSNEFRYIKDLPRTRIRWRNEESEDLKI</sequence>
<evidence type="ECO:0000313" key="4">
    <source>
        <dbReference type="EMBL" id="KAK9300034.1"/>
    </source>
</evidence>
<feature type="region of interest" description="Disordered" evidence="3">
    <location>
        <begin position="284"/>
        <end position="332"/>
    </location>
</feature>
<comment type="caution">
    <text evidence="4">The sequence shown here is derived from an EMBL/GenBank/DDBJ whole genome shotgun (WGS) entry which is preliminary data.</text>
</comment>
<gene>
    <name evidence="4" type="ORF">QLX08_007150</name>
</gene>
<dbReference type="AlphaFoldDB" id="A0AAW0ZRB4"/>
<evidence type="ECO:0000256" key="1">
    <source>
        <dbReference type="ARBA" id="ARBA00023054"/>
    </source>
</evidence>
<name>A0AAW0ZRB4_9HYME</name>
<accession>A0AAW0ZRB4</accession>